<feature type="region of interest" description="Disordered" evidence="5">
    <location>
        <begin position="276"/>
        <end position="320"/>
    </location>
</feature>
<dbReference type="PANTHER" id="PTHR40621:SF6">
    <property type="entry name" value="AP-1-LIKE TRANSCRIPTION FACTOR YAP1-RELATED"/>
    <property type="match status" value="1"/>
</dbReference>
<evidence type="ECO:0000313" key="7">
    <source>
        <dbReference type="EMBL" id="OBT92223.1"/>
    </source>
</evidence>
<dbReference type="SUPFAM" id="SSF111430">
    <property type="entry name" value="YAP1 redox domain"/>
    <property type="match status" value="1"/>
</dbReference>
<feature type="region of interest" description="Disordered" evidence="5">
    <location>
        <begin position="353"/>
        <end position="434"/>
    </location>
</feature>
<dbReference type="Gene3D" id="1.10.238.100">
    <property type="entry name" value="YAP1 redox domain. Chain B"/>
    <property type="match status" value="1"/>
</dbReference>
<dbReference type="SMART" id="SM00338">
    <property type="entry name" value="BRLZ"/>
    <property type="match status" value="1"/>
</dbReference>
<dbReference type="Pfam" id="PF08601">
    <property type="entry name" value="PAP1"/>
    <property type="match status" value="1"/>
</dbReference>
<dbReference type="EMBL" id="KV460271">
    <property type="protein sequence ID" value="OBT92223.1"/>
    <property type="molecule type" value="Genomic_DNA"/>
</dbReference>
<protein>
    <submittedName>
        <fullName evidence="7">DNA-binding transcription factor yap1</fullName>
    </submittedName>
</protein>
<dbReference type="GO" id="GO:0001228">
    <property type="term" value="F:DNA-binding transcription activator activity, RNA polymerase II-specific"/>
    <property type="evidence" value="ECO:0007669"/>
    <property type="project" value="TreeGrafter"/>
</dbReference>
<dbReference type="GO" id="GO:0005737">
    <property type="term" value="C:cytoplasm"/>
    <property type="evidence" value="ECO:0007669"/>
    <property type="project" value="UniProtKB-SubCell"/>
</dbReference>
<evidence type="ECO:0000313" key="8">
    <source>
        <dbReference type="Proteomes" id="UP000091956"/>
    </source>
</evidence>
<dbReference type="RefSeq" id="XP_018125956.1">
    <property type="nucleotide sequence ID" value="XM_018279409.2"/>
</dbReference>
<name>A0A1B8G8Q9_9PEZI</name>
<dbReference type="PROSITE" id="PS50217">
    <property type="entry name" value="BZIP"/>
    <property type="match status" value="1"/>
</dbReference>
<dbReference type="Gene3D" id="1.20.5.170">
    <property type="match status" value="1"/>
</dbReference>
<dbReference type="CDD" id="cd14688">
    <property type="entry name" value="bZIP_YAP"/>
    <property type="match status" value="1"/>
</dbReference>
<dbReference type="InterPro" id="IPR004827">
    <property type="entry name" value="bZIP"/>
</dbReference>
<comment type="subcellular location">
    <subcellularLocation>
        <location evidence="2">Cytoplasm</location>
    </subcellularLocation>
    <subcellularLocation>
        <location evidence="1">Nucleus</location>
    </subcellularLocation>
</comment>
<feature type="domain" description="BZIP" evidence="6">
    <location>
        <begin position="169"/>
        <end position="232"/>
    </location>
</feature>
<reference evidence="8" key="2">
    <citation type="journal article" date="2018" name="Nat. Commun.">
        <title>Extreme sensitivity to ultraviolet light in the fungal pathogen causing white-nose syndrome of bats.</title>
        <authorList>
            <person name="Palmer J.M."/>
            <person name="Drees K.P."/>
            <person name="Foster J.T."/>
            <person name="Lindner D.L."/>
        </authorList>
    </citation>
    <scope>NUCLEOTIDE SEQUENCE [LARGE SCALE GENOMIC DNA]</scope>
    <source>
        <strain evidence="8">UAMH 10579</strain>
    </source>
</reference>
<evidence type="ECO:0000259" key="6">
    <source>
        <dbReference type="PROSITE" id="PS50217"/>
    </source>
</evidence>
<dbReference type="PANTHER" id="PTHR40621">
    <property type="entry name" value="TRANSCRIPTION FACTOR KAPC-RELATED"/>
    <property type="match status" value="1"/>
</dbReference>
<feature type="compositionally biased region" description="Low complexity" evidence="5">
    <location>
        <begin position="465"/>
        <end position="476"/>
    </location>
</feature>
<evidence type="ECO:0000256" key="5">
    <source>
        <dbReference type="SAM" id="MobiDB-lite"/>
    </source>
</evidence>
<evidence type="ECO:0000256" key="1">
    <source>
        <dbReference type="ARBA" id="ARBA00004123"/>
    </source>
</evidence>
<dbReference type="STRING" id="342668.A0A1B8G8Q9"/>
<dbReference type="Pfam" id="PF00170">
    <property type="entry name" value="bZIP_1"/>
    <property type="match status" value="1"/>
</dbReference>
<evidence type="ECO:0000256" key="2">
    <source>
        <dbReference type="ARBA" id="ARBA00004496"/>
    </source>
</evidence>
<dbReference type="Proteomes" id="UP000091956">
    <property type="component" value="Unassembled WGS sequence"/>
</dbReference>
<dbReference type="GeneID" id="28843388"/>
<dbReference type="FunFam" id="1.20.5.170:FF:000067">
    <property type="entry name" value="BZIP transcription factor"/>
    <property type="match status" value="1"/>
</dbReference>
<keyword evidence="7" id="KW-0238">DNA-binding</keyword>
<keyword evidence="3" id="KW-0539">Nucleus</keyword>
<reference evidence="7 8" key="1">
    <citation type="submission" date="2016-03" db="EMBL/GenBank/DDBJ databases">
        <title>Comparative genomics of Pseudogymnoascus destructans, the fungus causing white-nose syndrome of bats.</title>
        <authorList>
            <person name="Palmer J.M."/>
            <person name="Drees K.P."/>
            <person name="Foster J.T."/>
            <person name="Lindner D.L."/>
        </authorList>
    </citation>
    <scope>NUCLEOTIDE SEQUENCE [LARGE SCALE GENOMIC DNA]</scope>
    <source>
        <strain evidence="7 8">UAMH 10579</strain>
    </source>
</reference>
<feature type="region of interest" description="Disordered" evidence="5">
    <location>
        <begin position="449"/>
        <end position="476"/>
    </location>
</feature>
<evidence type="ECO:0000256" key="4">
    <source>
        <dbReference type="ARBA" id="ARBA00038132"/>
    </source>
</evidence>
<keyword evidence="8" id="KW-1185">Reference proteome</keyword>
<dbReference type="PROSITE" id="PS00036">
    <property type="entry name" value="BZIP_BASIC"/>
    <property type="match status" value="1"/>
</dbReference>
<dbReference type="GO" id="GO:0000976">
    <property type="term" value="F:transcription cis-regulatory region binding"/>
    <property type="evidence" value="ECO:0007669"/>
    <property type="project" value="InterPro"/>
</dbReference>
<dbReference type="InterPro" id="IPR050936">
    <property type="entry name" value="AP-1-like"/>
</dbReference>
<dbReference type="InterPro" id="IPR013910">
    <property type="entry name" value="TF_PAP1"/>
</dbReference>
<dbReference type="OrthoDB" id="5380163at2759"/>
<sequence>MTTTTSRDTDEMASATTNGFHAPNFILSPHQQDLLFAALNSNRNTATDQQQNGDSQTIAPAAFDNATTSPLQAPGSGSLANLDESPFIDYDYDFDNEASYGEYDFSNLPQGQMIGNLPGTSSDGDAAANESHDKRSLSDDEENDDEPDGKRREGDDKTSKKPGRKPLTSEPTSKRKAQNRAAQRAFRERKEKHLKDLETKVQDLEKASEAANHENLILRAKVDKMTAELKEYKQAAVSRQTGNPLMPMLSTYQKAGQAPHNPNDVNFSFEFPKFGQLPGPPVLTKPSKSTSPGEAPSRSTSFTSNLSPLDNGSHKSISFGSNQTNNYSGLYNGAALEGMTNGNFDYMLHHNKGSTSASSADSAGSGPMSTGHNTSHSSPASSNSHHGTSSSCGTSPEPYTQSPPASKTDAAAAAATTTLSTIGEESHSADPAIDSKSSFCSKLSQVCGSASQPIPRTMTSPPLGPSLSTAAPTPASNSSFDINSLDWLAAQNGNQFDPQLFGDYREPQDNILTGLYDDSFFNEAFAIPGEFSGSPFSLDATPQQTQHTVAATQHQPQQHQGGKKDLIGEIDAQLGEEEVVPAESEMLTCTNMWEQIQACPAVQNGEIDMDSLCSQLQQKAKCSGEGPVIQETDFKDVLDTMFAPGGFHACSVTK</sequence>
<feature type="region of interest" description="Disordered" evidence="5">
    <location>
        <begin position="111"/>
        <end position="192"/>
    </location>
</feature>
<dbReference type="GO" id="GO:0090575">
    <property type="term" value="C:RNA polymerase II transcription regulator complex"/>
    <property type="evidence" value="ECO:0007669"/>
    <property type="project" value="TreeGrafter"/>
</dbReference>
<feature type="compositionally biased region" description="Basic and acidic residues" evidence="5">
    <location>
        <begin position="148"/>
        <end position="159"/>
    </location>
</feature>
<proteinExistence type="inferred from homology"/>
<dbReference type="InterPro" id="IPR023167">
    <property type="entry name" value="Yap1_redox_dom_sf"/>
</dbReference>
<comment type="similarity">
    <text evidence="4">Belongs to the bZIP family. YAP subfamily.</text>
</comment>
<dbReference type="InterPro" id="IPR046347">
    <property type="entry name" value="bZIP_sf"/>
</dbReference>
<evidence type="ECO:0000256" key="3">
    <source>
        <dbReference type="ARBA" id="ARBA00023242"/>
    </source>
</evidence>
<feature type="compositionally biased region" description="Polar residues" evidence="5">
    <location>
        <begin position="286"/>
        <end position="320"/>
    </location>
</feature>
<accession>A0A1B8G8Q9</accession>
<gene>
    <name evidence="7" type="primary">YAP1</name>
    <name evidence="7" type="ORF">VE01_10002</name>
</gene>
<dbReference type="GO" id="GO:0034599">
    <property type="term" value="P:cellular response to oxidative stress"/>
    <property type="evidence" value="ECO:0007669"/>
    <property type="project" value="UniProtKB-ARBA"/>
</dbReference>
<feature type="compositionally biased region" description="Low complexity" evidence="5">
    <location>
        <begin position="353"/>
        <end position="396"/>
    </location>
</feature>
<dbReference type="AlphaFoldDB" id="A0A1B8G8Q9"/>
<organism evidence="7 8">
    <name type="scientific">Pseudogymnoascus verrucosus</name>
    <dbReference type="NCBI Taxonomy" id="342668"/>
    <lineage>
        <taxon>Eukaryota</taxon>
        <taxon>Fungi</taxon>
        <taxon>Dikarya</taxon>
        <taxon>Ascomycota</taxon>
        <taxon>Pezizomycotina</taxon>
        <taxon>Leotiomycetes</taxon>
        <taxon>Thelebolales</taxon>
        <taxon>Thelebolaceae</taxon>
        <taxon>Pseudogymnoascus</taxon>
    </lineage>
</organism>
<dbReference type="SUPFAM" id="SSF57959">
    <property type="entry name" value="Leucine zipper domain"/>
    <property type="match status" value="1"/>
</dbReference>
<feature type="region of interest" description="Disordered" evidence="5">
    <location>
        <begin position="1"/>
        <end position="24"/>
    </location>
</feature>
<feature type="compositionally biased region" description="Polar residues" evidence="5">
    <location>
        <begin position="449"/>
        <end position="460"/>
    </location>
</feature>